<comment type="caution">
    <text evidence="11">The sequence shown here is derived from an EMBL/GenBank/DDBJ whole genome shotgun (WGS) entry which is preliminary data.</text>
</comment>
<feature type="binding site" evidence="9">
    <location>
        <position position="156"/>
    </location>
    <ligand>
        <name>substrate</name>
    </ligand>
</feature>
<dbReference type="GO" id="GO:0042450">
    <property type="term" value="P:L-arginine biosynthetic process via ornithine"/>
    <property type="evidence" value="ECO:0007669"/>
    <property type="project" value="UniProtKB-UniRule"/>
</dbReference>
<dbReference type="GO" id="GO:0005524">
    <property type="term" value="F:ATP binding"/>
    <property type="evidence" value="ECO:0007669"/>
    <property type="project" value="UniProtKB-UniRule"/>
</dbReference>
<dbReference type="OrthoDB" id="5915023at2"/>
<sequence>MSLVVIKLGGAVMEQAEPALKLFRTVADLQAKGHQVVLVHGGGIFVEQQMQAQQLVSDKLDGLRVTPDEHMPVVVGALAGYANKLLVSYAKQSGVDACGISLADGGITTATVLNPKLGAVGTCQAADPALVQALLSAGKVPVISSIAMSAEGRLLNVNGDDAATVIAQLLSADLVLLSDVDGVLDGNKQLIPQLDEAGIEQLIADGVITDGMIPKTKAALATARSLSRPIAVANWRYPERLAGLLQGEPVGTRILP</sequence>
<evidence type="ECO:0000313" key="12">
    <source>
        <dbReference type="Proteomes" id="UP000619743"/>
    </source>
</evidence>
<keyword evidence="5 9" id="KW-0547">Nucleotide-binding</keyword>
<keyword evidence="3 9" id="KW-0028">Amino-acid biosynthesis</keyword>
<gene>
    <name evidence="9 11" type="primary">argB</name>
    <name evidence="11" type="ORF">GCM10011369_01230</name>
</gene>
<feature type="site" description="Transition state stabilizer" evidence="9">
    <location>
        <position position="215"/>
    </location>
</feature>
<keyword evidence="4 9" id="KW-0808">Transferase</keyword>
<keyword evidence="12" id="KW-1185">Reference proteome</keyword>
<evidence type="ECO:0000256" key="7">
    <source>
        <dbReference type="ARBA" id="ARBA00022840"/>
    </source>
</evidence>
<proteinExistence type="inferred from homology"/>
<dbReference type="EC" id="2.7.2.8" evidence="9"/>
<dbReference type="UniPathway" id="UPA00068">
    <property type="reaction ID" value="UER00107"/>
</dbReference>
<dbReference type="InterPro" id="IPR001057">
    <property type="entry name" value="Glu/AcGlu_kinase"/>
</dbReference>
<protein>
    <recommendedName>
        <fullName evidence="9">Acetylglutamate kinase</fullName>
        <ecNumber evidence="9">2.7.2.8</ecNumber>
    </recommendedName>
    <alternativeName>
        <fullName evidence="9">N-acetyl-L-glutamate 5-phosphotransferase</fullName>
    </alternativeName>
    <alternativeName>
        <fullName evidence="9">NAG kinase</fullName>
        <shortName evidence="9">NAGK</shortName>
    </alternativeName>
</protein>
<evidence type="ECO:0000256" key="4">
    <source>
        <dbReference type="ARBA" id="ARBA00022679"/>
    </source>
</evidence>
<keyword evidence="2 9" id="KW-0055">Arginine biosynthesis</keyword>
<evidence type="ECO:0000313" key="11">
    <source>
        <dbReference type="EMBL" id="GGA63653.1"/>
    </source>
</evidence>
<keyword evidence="7 9" id="KW-0067">ATP-binding</keyword>
<organism evidence="11 12">
    <name type="scientific">Neiella marina</name>
    <dbReference type="NCBI Taxonomy" id="508461"/>
    <lineage>
        <taxon>Bacteria</taxon>
        <taxon>Pseudomonadati</taxon>
        <taxon>Pseudomonadota</taxon>
        <taxon>Gammaproteobacteria</taxon>
        <taxon>Alteromonadales</taxon>
        <taxon>Echinimonadaceae</taxon>
        <taxon>Neiella</taxon>
    </lineage>
</organism>
<name>A0A8J2XMB8_9GAMM</name>
<dbReference type="EMBL" id="BMDX01000001">
    <property type="protein sequence ID" value="GGA63653.1"/>
    <property type="molecule type" value="Genomic_DNA"/>
</dbReference>
<keyword evidence="6 9" id="KW-0418">Kinase</keyword>
<evidence type="ECO:0000256" key="6">
    <source>
        <dbReference type="ARBA" id="ARBA00022777"/>
    </source>
</evidence>
<evidence type="ECO:0000256" key="8">
    <source>
        <dbReference type="ARBA" id="ARBA00048141"/>
    </source>
</evidence>
<dbReference type="InterPro" id="IPR036393">
    <property type="entry name" value="AceGlu_kinase-like_sf"/>
</dbReference>
<comment type="function">
    <text evidence="9">Catalyzes the ATP-dependent phosphorylation of N-acetyl-L-glutamate.</text>
</comment>
<feature type="site" description="Transition state stabilizer" evidence="9">
    <location>
        <position position="7"/>
    </location>
</feature>
<keyword evidence="9" id="KW-0963">Cytoplasm</keyword>
<dbReference type="PRINTS" id="PR00474">
    <property type="entry name" value="GLU5KINASE"/>
</dbReference>
<dbReference type="GO" id="GO:0005737">
    <property type="term" value="C:cytoplasm"/>
    <property type="evidence" value="ECO:0007669"/>
    <property type="project" value="UniProtKB-SubCell"/>
</dbReference>
<dbReference type="Proteomes" id="UP000619743">
    <property type="component" value="Unassembled WGS sequence"/>
</dbReference>
<evidence type="ECO:0000256" key="9">
    <source>
        <dbReference type="HAMAP-Rule" id="MF_00082"/>
    </source>
</evidence>
<evidence type="ECO:0000259" key="10">
    <source>
        <dbReference type="Pfam" id="PF00696"/>
    </source>
</evidence>
<feature type="binding site" evidence="9">
    <location>
        <begin position="42"/>
        <end position="43"/>
    </location>
    <ligand>
        <name>substrate</name>
    </ligand>
</feature>
<evidence type="ECO:0000256" key="5">
    <source>
        <dbReference type="ARBA" id="ARBA00022741"/>
    </source>
</evidence>
<dbReference type="Pfam" id="PF00696">
    <property type="entry name" value="AA_kinase"/>
    <property type="match status" value="1"/>
</dbReference>
<dbReference type="NCBIfam" id="TIGR00761">
    <property type="entry name" value="argB"/>
    <property type="match status" value="1"/>
</dbReference>
<dbReference type="RefSeq" id="WP_087504129.1">
    <property type="nucleotide sequence ID" value="NZ_BMDX01000001.1"/>
</dbReference>
<accession>A0A8J2XMB8</accession>
<evidence type="ECO:0000256" key="2">
    <source>
        <dbReference type="ARBA" id="ARBA00022571"/>
    </source>
</evidence>
<comment type="pathway">
    <text evidence="1 9">Amino-acid biosynthesis; L-arginine biosynthesis; N(2)-acetyl-L-ornithine from L-glutamate: step 2/4.</text>
</comment>
<dbReference type="GO" id="GO:0003991">
    <property type="term" value="F:acetylglutamate kinase activity"/>
    <property type="evidence" value="ECO:0007669"/>
    <property type="project" value="UniProtKB-UniRule"/>
</dbReference>
<comment type="catalytic activity">
    <reaction evidence="8 9">
        <text>N-acetyl-L-glutamate + ATP = N-acetyl-L-glutamyl 5-phosphate + ADP</text>
        <dbReference type="Rhea" id="RHEA:14629"/>
        <dbReference type="ChEBI" id="CHEBI:30616"/>
        <dbReference type="ChEBI" id="CHEBI:44337"/>
        <dbReference type="ChEBI" id="CHEBI:57936"/>
        <dbReference type="ChEBI" id="CHEBI:456216"/>
        <dbReference type="EC" id="2.7.2.8"/>
    </reaction>
</comment>
<feature type="binding site" evidence="9">
    <location>
        <position position="64"/>
    </location>
    <ligand>
        <name>substrate</name>
    </ligand>
</feature>
<dbReference type="PIRSF" id="PIRSF000728">
    <property type="entry name" value="NAGK"/>
    <property type="match status" value="1"/>
</dbReference>
<evidence type="ECO:0000256" key="3">
    <source>
        <dbReference type="ARBA" id="ARBA00022605"/>
    </source>
</evidence>
<dbReference type="PANTHER" id="PTHR23342">
    <property type="entry name" value="N-ACETYLGLUTAMATE SYNTHASE"/>
    <property type="match status" value="1"/>
</dbReference>
<dbReference type="HAMAP" id="MF_00082">
    <property type="entry name" value="ArgB"/>
    <property type="match status" value="1"/>
</dbReference>
<evidence type="ECO:0000256" key="1">
    <source>
        <dbReference type="ARBA" id="ARBA00004828"/>
    </source>
</evidence>
<dbReference type="InterPro" id="IPR004662">
    <property type="entry name" value="AcgluKinase_fam"/>
</dbReference>
<dbReference type="PANTHER" id="PTHR23342:SF0">
    <property type="entry name" value="N-ACETYLGLUTAMATE SYNTHASE, MITOCHONDRIAL"/>
    <property type="match status" value="1"/>
</dbReference>
<feature type="domain" description="Aspartate/glutamate/uridylate kinase" evidence="10">
    <location>
        <begin position="3"/>
        <end position="234"/>
    </location>
</feature>
<dbReference type="Gene3D" id="3.40.1160.10">
    <property type="entry name" value="Acetylglutamate kinase-like"/>
    <property type="match status" value="1"/>
</dbReference>
<dbReference type="SUPFAM" id="SSF53633">
    <property type="entry name" value="Carbamate kinase-like"/>
    <property type="match status" value="1"/>
</dbReference>
<dbReference type="InterPro" id="IPR001048">
    <property type="entry name" value="Asp/Glu/Uridylate_kinase"/>
</dbReference>
<dbReference type="InterPro" id="IPR037528">
    <property type="entry name" value="ArgB"/>
</dbReference>
<comment type="subcellular location">
    <subcellularLocation>
        <location evidence="9">Cytoplasm</location>
    </subcellularLocation>
</comment>
<dbReference type="AlphaFoldDB" id="A0A8J2XMB8"/>
<comment type="similarity">
    <text evidence="9">Belongs to the acetylglutamate kinase family. ArgB subfamily.</text>
</comment>
<reference evidence="12" key="1">
    <citation type="journal article" date="2019" name="Int. J. Syst. Evol. Microbiol.">
        <title>The Global Catalogue of Microorganisms (GCM) 10K type strain sequencing project: providing services to taxonomists for standard genome sequencing and annotation.</title>
        <authorList>
            <consortium name="The Broad Institute Genomics Platform"/>
            <consortium name="The Broad Institute Genome Sequencing Center for Infectious Disease"/>
            <person name="Wu L."/>
            <person name="Ma J."/>
        </authorList>
    </citation>
    <scope>NUCLEOTIDE SEQUENCE [LARGE SCALE GENOMIC DNA]</scope>
    <source>
        <strain evidence="12">CGMCC 1.10130</strain>
    </source>
</reference>